<dbReference type="OrthoDB" id="360137at2"/>
<dbReference type="Pfam" id="PF03013">
    <property type="entry name" value="Pyr_excise"/>
    <property type="match status" value="1"/>
</dbReference>
<dbReference type="EMBL" id="CP013862">
    <property type="protein sequence ID" value="ALX49764.1"/>
    <property type="molecule type" value="Genomic_DNA"/>
</dbReference>
<sequence length="139" mass="16897">MRLWHESLIPMLPRQRLLGQHRECCALRGKGWGKNHATVQYVFRYSPERLFLYHEKVMHEMRTRSYRVDPLWEDPFYRGKRCPRHDYQSFYGDTTFVHKLGKAIYPEHNQDYLKKCIENLRDKGIQLSLQDIIHETHNP</sequence>
<dbReference type="InterPro" id="IPR004260">
    <property type="entry name" value="Pyr-dimer_DNA_glycosylase"/>
</dbReference>
<dbReference type="AlphaFoldDB" id="A0A0U4FPT8"/>
<protein>
    <recommendedName>
        <fullName evidence="3">Pyrimidine dimer DNA glycosylase</fullName>
    </recommendedName>
</protein>
<name>A0A0U4FPT8_9BACI</name>
<dbReference type="NCBIfam" id="TIGR02328">
    <property type="entry name" value="TIGR02328 family protein"/>
    <property type="match status" value="1"/>
</dbReference>
<accession>A0A0U4FPT8</accession>
<evidence type="ECO:0000313" key="1">
    <source>
        <dbReference type="EMBL" id="ALX49764.1"/>
    </source>
</evidence>
<reference evidence="1 2" key="1">
    <citation type="submission" date="2016-01" db="EMBL/GenBank/DDBJ databases">
        <title>Complete genome sequence of strain Lentibacillus amyloliquefaciens LAM0015T isolated from saline sediment.</title>
        <authorList>
            <person name="Wang J.-L."/>
            <person name="He M.-X."/>
        </authorList>
    </citation>
    <scope>NUCLEOTIDE SEQUENCE [LARGE SCALE GENOMIC DNA]</scope>
    <source>
        <strain evidence="1 2">LAM0015</strain>
    </source>
</reference>
<dbReference type="Proteomes" id="UP000050331">
    <property type="component" value="Chromosome"/>
</dbReference>
<gene>
    <name evidence="1" type="ORF">AOX59_15005</name>
</gene>
<dbReference type="KEGG" id="lao:AOX59_15005"/>
<dbReference type="RefSeq" id="WP_068446719.1">
    <property type="nucleotide sequence ID" value="NZ_CP013862.1"/>
</dbReference>
<dbReference type="InterPro" id="IPR012650">
    <property type="entry name" value="CHP02328"/>
</dbReference>
<evidence type="ECO:0000313" key="2">
    <source>
        <dbReference type="Proteomes" id="UP000050331"/>
    </source>
</evidence>
<keyword evidence="2" id="KW-1185">Reference proteome</keyword>
<organism evidence="1 2">
    <name type="scientific">Lentibacillus amyloliquefaciens</name>
    <dbReference type="NCBI Taxonomy" id="1472767"/>
    <lineage>
        <taxon>Bacteria</taxon>
        <taxon>Bacillati</taxon>
        <taxon>Bacillota</taxon>
        <taxon>Bacilli</taxon>
        <taxon>Bacillales</taxon>
        <taxon>Bacillaceae</taxon>
        <taxon>Lentibacillus</taxon>
    </lineage>
</organism>
<evidence type="ECO:0008006" key="3">
    <source>
        <dbReference type="Google" id="ProtNLM"/>
    </source>
</evidence>
<proteinExistence type="predicted"/>